<proteinExistence type="predicted"/>
<sequence length="38" mass="4018">MGVQSHLRQHYLSWFAGCPLVAAGLSYSCGSGDTVSCQ</sequence>
<keyword evidence="2" id="KW-1185">Reference proteome</keyword>
<protein>
    <submittedName>
        <fullName evidence="1">Uncharacterized protein</fullName>
    </submittedName>
</protein>
<evidence type="ECO:0000313" key="1">
    <source>
        <dbReference type="EMBL" id="MCI45560.1"/>
    </source>
</evidence>
<organism evidence="1 2">
    <name type="scientific">Trifolium medium</name>
    <dbReference type="NCBI Taxonomy" id="97028"/>
    <lineage>
        <taxon>Eukaryota</taxon>
        <taxon>Viridiplantae</taxon>
        <taxon>Streptophyta</taxon>
        <taxon>Embryophyta</taxon>
        <taxon>Tracheophyta</taxon>
        <taxon>Spermatophyta</taxon>
        <taxon>Magnoliopsida</taxon>
        <taxon>eudicotyledons</taxon>
        <taxon>Gunneridae</taxon>
        <taxon>Pentapetalae</taxon>
        <taxon>rosids</taxon>
        <taxon>fabids</taxon>
        <taxon>Fabales</taxon>
        <taxon>Fabaceae</taxon>
        <taxon>Papilionoideae</taxon>
        <taxon>50 kb inversion clade</taxon>
        <taxon>NPAAA clade</taxon>
        <taxon>Hologalegina</taxon>
        <taxon>IRL clade</taxon>
        <taxon>Trifolieae</taxon>
        <taxon>Trifolium</taxon>
    </lineage>
</organism>
<evidence type="ECO:0000313" key="2">
    <source>
        <dbReference type="Proteomes" id="UP000265520"/>
    </source>
</evidence>
<name>A0A392SC94_9FABA</name>
<dbReference type="EMBL" id="LXQA010345769">
    <property type="protein sequence ID" value="MCI45560.1"/>
    <property type="molecule type" value="Genomic_DNA"/>
</dbReference>
<dbReference type="AlphaFoldDB" id="A0A392SC94"/>
<accession>A0A392SC94</accession>
<feature type="non-terminal residue" evidence="1">
    <location>
        <position position="38"/>
    </location>
</feature>
<reference evidence="1 2" key="1">
    <citation type="journal article" date="2018" name="Front. Plant Sci.">
        <title>Red Clover (Trifolium pratense) and Zigzag Clover (T. medium) - A Picture of Genomic Similarities and Differences.</title>
        <authorList>
            <person name="Dluhosova J."/>
            <person name="Istvanek J."/>
            <person name="Nedelnik J."/>
            <person name="Repkova J."/>
        </authorList>
    </citation>
    <scope>NUCLEOTIDE SEQUENCE [LARGE SCALE GENOMIC DNA]</scope>
    <source>
        <strain evidence="2">cv. 10/8</strain>
        <tissue evidence="1">Leaf</tissue>
    </source>
</reference>
<dbReference type="Proteomes" id="UP000265520">
    <property type="component" value="Unassembled WGS sequence"/>
</dbReference>
<comment type="caution">
    <text evidence="1">The sequence shown here is derived from an EMBL/GenBank/DDBJ whole genome shotgun (WGS) entry which is preliminary data.</text>
</comment>